<accession>G3I925</accession>
<dbReference type="InterPro" id="IPR009145">
    <property type="entry name" value="U2AF_small"/>
</dbReference>
<organism evidence="10 11">
    <name type="scientific">Cricetulus griseus</name>
    <name type="common">Chinese hamster</name>
    <name type="synonym">Cricetulus barabensis griseus</name>
    <dbReference type="NCBI Taxonomy" id="10029"/>
    <lineage>
        <taxon>Eukaryota</taxon>
        <taxon>Metazoa</taxon>
        <taxon>Chordata</taxon>
        <taxon>Craniata</taxon>
        <taxon>Vertebrata</taxon>
        <taxon>Euteleostomi</taxon>
        <taxon>Mammalia</taxon>
        <taxon>Eutheria</taxon>
        <taxon>Euarchontoglires</taxon>
        <taxon>Glires</taxon>
        <taxon>Rodentia</taxon>
        <taxon>Myomorpha</taxon>
        <taxon>Muroidea</taxon>
        <taxon>Cricetidae</taxon>
        <taxon>Cricetinae</taxon>
        <taxon>Cricetulus</taxon>
    </lineage>
</organism>
<keyword evidence="6" id="KW-0508">mRNA splicing</keyword>
<name>G3I925_CRIGR</name>
<feature type="domain" description="C3H1-type" evidence="9">
    <location>
        <begin position="1"/>
        <end position="25"/>
    </location>
</feature>
<keyword evidence="4 7" id="KW-0863">Zinc-finger</keyword>
<evidence type="ECO:0000256" key="6">
    <source>
        <dbReference type="ARBA" id="ARBA00023187"/>
    </source>
</evidence>
<dbReference type="GO" id="GO:0089701">
    <property type="term" value="C:U2AF complex"/>
    <property type="evidence" value="ECO:0007669"/>
    <property type="project" value="InterPro"/>
</dbReference>
<dbReference type="GO" id="GO:0000398">
    <property type="term" value="P:mRNA splicing, via spliceosome"/>
    <property type="evidence" value="ECO:0007669"/>
    <property type="project" value="InterPro"/>
</dbReference>
<dbReference type="GO" id="GO:1990904">
    <property type="term" value="C:ribonucleoprotein complex"/>
    <property type="evidence" value="ECO:0007669"/>
    <property type="project" value="UniProtKB-KW"/>
</dbReference>
<keyword evidence="2 7" id="KW-0479">Metal-binding</keyword>
<dbReference type="GO" id="GO:0003723">
    <property type="term" value="F:RNA binding"/>
    <property type="evidence" value="ECO:0007669"/>
    <property type="project" value="InterPro"/>
</dbReference>
<evidence type="ECO:0000256" key="2">
    <source>
        <dbReference type="ARBA" id="ARBA00022723"/>
    </source>
</evidence>
<dbReference type="PROSITE" id="PS50103">
    <property type="entry name" value="ZF_C3H1"/>
    <property type="match status" value="1"/>
</dbReference>
<evidence type="ECO:0000259" key="9">
    <source>
        <dbReference type="PROSITE" id="PS50103"/>
    </source>
</evidence>
<keyword evidence="3" id="KW-0677">Repeat</keyword>
<reference evidence="11" key="1">
    <citation type="journal article" date="2011" name="Nat. Biotechnol.">
        <title>The genomic sequence of the Chinese hamster ovary (CHO)-K1 cell line.</title>
        <authorList>
            <person name="Xu X."/>
            <person name="Nagarajan H."/>
            <person name="Lewis N.E."/>
            <person name="Pan S."/>
            <person name="Cai Z."/>
            <person name="Liu X."/>
            <person name="Chen W."/>
            <person name="Xie M."/>
            <person name="Wang W."/>
            <person name="Hammond S."/>
            <person name="Andersen M.R."/>
            <person name="Neff N."/>
            <person name="Passarelli B."/>
            <person name="Koh W."/>
            <person name="Fan H.C."/>
            <person name="Wang J."/>
            <person name="Gui Y."/>
            <person name="Lee K.H."/>
            <person name="Betenbaugh M.J."/>
            <person name="Quake S.R."/>
            <person name="Famili I."/>
            <person name="Palsson B.O."/>
            <person name="Wang J."/>
        </authorList>
    </citation>
    <scope>NUCLEOTIDE SEQUENCE [LARGE SCALE GENOMIC DNA]</scope>
    <source>
        <strain evidence="11">CHO K1 cell line</strain>
    </source>
</reference>
<feature type="compositionally biased region" description="Basic and acidic residues" evidence="8">
    <location>
        <begin position="52"/>
        <end position="68"/>
    </location>
</feature>
<dbReference type="EMBL" id="JH001561">
    <property type="protein sequence ID" value="EGW05848.1"/>
    <property type="molecule type" value="Genomic_DNA"/>
</dbReference>
<feature type="compositionally biased region" description="Basic residues" evidence="8">
    <location>
        <begin position="95"/>
        <end position="108"/>
    </location>
</feature>
<feature type="compositionally biased region" description="Basic and acidic residues" evidence="8">
    <location>
        <begin position="83"/>
        <end position="94"/>
    </location>
</feature>
<evidence type="ECO:0000256" key="8">
    <source>
        <dbReference type="SAM" id="MobiDB-lite"/>
    </source>
</evidence>
<evidence type="ECO:0000256" key="4">
    <source>
        <dbReference type="ARBA" id="ARBA00022771"/>
    </source>
</evidence>
<gene>
    <name evidence="10" type="ORF">I79_020059</name>
</gene>
<dbReference type="PANTHER" id="PTHR12620">
    <property type="entry name" value="U2 SNRNP AUXILIARY FACTOR, SMALL SUBUNIT"/>
    <property type="match status" value="1"/>
</dbReference>
<dbReference type="GO" id="GO:0008270">
    <property type="term" value="F:zinc ion binding"/>
    <property type="evidence" value="ECO:0007669"/>
    <property type="project" value="UniProtKB-KW"/>
</dbReference>
<keyword evidence="10" id="KW-0687">Ribonucleoprotein</keyword>
<evidence type="ECO:0000256" key="3">
    <source>
        <dbReference type="ARBA" id="ARBA00022737"/>
    </source>
</evidence>
<proteinExistence type="predicted"/>
<keyword evidence="5 7" id="KW-0862">Zinc</keyword>
<feature type="zinc finger region" description="C3H1-type" evidence="7">
    <location>
        <begin position="1"/>
        <end position="25"/>
    </location>
</feature>
<evidence type="ECO:0000313" key="10">
    <source>
        <dbReference type="EMBL" id="EGW05848.1"/>
    </source>
</evidence>
<dbReference type="InParanoid" id="G3I925"/>
<sequence>MAICGLFEVQQCPRGKHCNFLHVFRNPNNEFREANRDIYQSPDWTSSSFGKNFEREGGEGPSHYDDIYYGRSRRRRSLSPDLSYKRNGESDRKSRSNHRGKKSHKHVTKSRERRSSLTRGRRRDHSPCPSRSRSRTRSQSGSRSRSQSRSRSRSQSSSRSRSHGRKKSGSRDKTTQSPKSK</sequence>
<dbReference type="AlphaFoldDB" id="G3I925"/>
<dbReference type="Proteomes" id="UP000001075">
    <property type="component" value="Unassembled WGS sequence"/>
</dbReference>
<evidence type="ECO:0000313" key="11">
    <source>
        <dbReference type="Proteomes" id="UP000001075"/>
    </source>
</evidence>
<evidence type="ECO:0000256" key="7">
    <source>
        <dbReference type="PROSITE-ProRule" id="PRU00723"/>
    </source>
</evidence>
<protein>
    <submittedName>
        <fullName evidence="10">U2 small nuclear ribonucleoprotein auxiliary factor 35 kDa subunit-related protein 1</fullName>
    </submittedName>
</protein>
<keyword evidence="1" id="KW-0507">mRNA processing</keyword>
<evidence type="ECO:0000256" key="1">
    <source>
        <dbReference type="ARBA" id="ARBA00022664"/>
    </source>
</evidence>
<feature type="compositionally biased region" description="Low complexity" evidence="8">
    <location>
        <begin position="127"/>
        <end position="145"/>
    </location>
</feature>
<dbReference type="STRING" id="10029.G3I925"/>
<feature type="region of interest" description="Disordered" evidence="8">
    <location>
        <begin position="42"/>
        <end position="181"/>
    </location>
</feature>
<dbReference type="InterPro" id="IPR000571">
    <property type="entry name" value="Znf_CCCH"/>
</dbReference>
<evidence type="ECO:0000256" key="5">
    <source>
        <dbReference type="ARBA" id="ARBA00022833"/>
    </source>
</evidence>